<evidence type="ECO:0000313" key="4">
    <source>
        <dbReference type="EMBL" id="SDW19405.1"/>
    </source>
</evidence>
<dbReference type="GO" id="GO:0005840">
    <property type="term" value="C:ribosome"/>
    <property type="evidence" value="ECO:0007669"/>
    <property type="project" value="UniProtKB-KW"/>
</dbReference>
<keyword evidence="4" id="KW-0689">Ribosomal protein</keyword>
<evidence type="ECO:0000313" key="5">
    <source>
        <dbReference type="Proteomes" id="UP000199441"/>
    </source>
</evidence>
<name>A0A1H2RJC7_9RHOB</name>
<dbReference type="Gene3D" id="3.40.630.30">
    <property type="match status" value="1"/>
</dbReference>
<dbReference type="AlphaFoldDB" id="A0A1H2RJC7"/>
<keyword evidence="1" id="KW-0808">Transferase</keyword>
<keyword evidence="2" id="KW-0012">Acyltransferase</keyword>
<dbReference type="OrthoDB" id="7205533at2"/>
<keyword evidence="4" id="KW-0687">Ribonucleoprotein</keyword>
<dbReference type="EMBL" id="FNOI01000001">
    <property type="protein sequence ID" value="SDW19405.1"/>
    <property type="molecule type" value="Genomic_DNA"/>
</dbReference>
<dbReference type="InterPro" id="IPR050832">
    <property type="entry name" value="Bact_Acetyltransf"/>
</dbReference>
<dbReference type="PROSITE" id="PS51186">
    <property type="entry name" value="GNAT"/>
    <property type="match status" value="1"/>
</dbReference>
<keyword evidence="5" id="KW-1185">Reference proteome</keyword>
<reference evidence="5" key="1">
    <citation type="submission" date="2016-10" db="EMBL/GenBank/DDBJ databases">
        <authorList>
            <person name="Varghese N."/>
            <person name="Submissions S."/>
        </authorList>
    </citation>
    <scope>NUCLEOTIDE SEQUENCE [LARGE SCALE GENOMIC DNA]</scope>
    <source>
        <strain evidence="5">DSM 26922</strain>
    </source>
</reference>
<evidence type="ECO:0000256" key="1">
    <source>
        <dbReference type="ARBA" id="ARBA00022679"/>
    </source>
</evidence>
<dbReference type="STRING" id="670155.SAMN04488001_0523"/>
<proteinExistence type="predicted"/>
<sequence length="169" mass="18218">MGQLITPDLRAATPADASSLAALALEVWCATYLRHGINAHFADYALAHFTPQRFDAWIADPTRSLIVSQNRDGIDGFAHMDRANPDPVDGAVTTELTSLYIQPRHQGRGLGAALLHAALAAQAGPMWLAMNAENSAARAFYLAHNFTKSGEVAFKIGDGSYPNDILVRM</sequence>
<dbReference type="InterPro" id="IPR016181">
    <property type="entry name" value="Acyl_CoA_acyltransferase"/>
</dbReference>
<dbReference type="SUPFAM" id="SSF55729">
    <property type="entry name" value="Acyl-CoA N-acyltransferases (Nat)"/>
    <property type="match status" value="1"/>
</dbReference>
<accession>A0A1H2RJC7</accession>
<dbReference type="InterPro" id="IPR000182">
    <property type="entry name" value="GNAT_dom"/>
</dbReference>
<dbReference type="RefSeq" id="WP_089943943.1">
    <property type="nucleotide sequence ID" value="NZ_FNOI01000001.1"/>
</dbReference>
<protein>
    <submittedName>
        <fullName evidence="4">Ribosomal protein S18 acetylase RimI</fullName>
    </submittedName>
</protein>
<evidence type="ECO:0000259" key="3">
    <source>
        <dbReference type="PROSITE" id="PS51186"/>
    </source>
</evidence>
<feature type="domain" description="N-acetyltransferase" evidence="3">
    <location>
        <begin position="7"/>
        <end position="168"/>
    </location>
</feature>
<dbReference type="Proteomes" id="UP000199441">
    <property type="component" value="Unassembled WGS sequence"/>
</dbReference>
<gene>
    <name evidence="4" type="ORF">SAMN04488001_0523</name>
</gene>
<dbReference type="PANTHER" id="PTHR43877">
    <property type="entry name" value="AMINOALKYLPHOSPHONATE N-ACETYLTRANSFERASE-RELATED-RELATED"/>
    <property type="match status" value="1"/>
</dbReference>
<organism evidence="4 5">
    <name type="scientific">Litoreibacter albidus</name>
    <dbReference type="NCBI Taxonomy" id="670155"/>
    <lineage>
        <taxon>Bacteria</taxon>
        <taxon>Pseudomonadati</taxon>
        <taxon>Pseudomonadota</taxon>
        <taxon>Alphaproteobacteria</taxon>
        <taxon>Rhodobacterales</taxon>
        <taxon>Roseobacteraceae</taxon>
        <taxon>Litoreibacter</taxon>
    </lineage>
</organism>
<evidence type="ECO:0000256" key="2">
    <source>
        <dbReference type="ARBA" id="ARBA00023315"/>
    </source>
</evidence>
<dbReference type="GO" id="GO:0016747">
    <property type="term" value="F:acyltransferase activity, transferring groups other than amino-acyl groups"/>
    <property type="evidence" value="ECO:0007669"/>
    <property type="project" value="InterPro"/>
</dbReference>
<dbReference type="Pfam" id="PF13508">
    <property type="entry name" value="Acetyltransf_7"/>
    <property type="match status" value="1"/>
</dbReference>